<keyword evidence="2" id="KW-1185">Reference proteome</keyword>
<evidence type="ECO:0000313" key="2">
    <source>
        <dbReference type="Proteomes" id="UP001321760"/>
    </source>
</evidence>
<accession>A0AAV9GZ96</accession>
<dbReference type="Proteomes" id="UP001321760">
    <property type="component" value="Unassembled WGS sequence"/>
</dbReference>
<proteinExistence type="predicted"/>
<reference evidence="1" key="2">
    <citation type="submission" date="2023-05" db="EMBL/GenBank/DDBJ databases">
        <authorList>
            <consortium name="Lawrence Berkeley National Laboratory"/>
            <person name="Steindorff A."/>
            <person name="Hensen N."/>
            <person name="Bonometti L."/>
            <person name="Westerberg I."/>
            <person name="Brannstrom I.O."/>
            <person name="Guillou S."/>
            <person name="Cros-Aarteil S."/>
            <person name="Calhoun S."/>
            <person name="Haridas S."/>
            <person name="Kuo A."/>
            <person name="Mondo S."/>
            <person name="Pangilinan J."/>
            <person name="Riley R."/>
            <person name="Labutti K."/>
            <person name="Andreopoulos B."/>
            <person name="Lipzen A."/>
            <person name="Chen C."/>
            <person name="Yanf M."/>
            <person name="Daum C."/>
            <person name="Ng V."/>
            <person name="Clum A."/>
            <person name="Ohm R."/>
            <person name="Martin F."/>
            <person name="Silar P."/>
            <person name="Natvig D."/>
            <person name="Lalanne C."/>
            <person name="Gautier V."/>
            <person name="Ament-Velasquez S.L."/>
            <person name="Kruys A."/>
            <person name="Hutchinson M.I."/>
            <person name="Powell A.J."/>
            <person name="Barry K."/>
            <person name="Miller A.N."/>
            <person name="Grigoriev I.V."/>
            <person name="Debuchy R."/>
            <person name="Gladieux P."/>
            <person name="Thoren M.H."/>
            <person name="Johannesson H."/>
        </authorList>
    </citation>
    <scope>NUCLEOTIDE SEQUENCE</scope>
    <source>
        <strain evidence="1">PSN243</strain>
    </source>
</reference>
<dbReference type="EMBL" id="MU865921">
    <property type="protein sequence ID" value="KAK4453254.1"/>
    <property type="molecule type" value="Genomic_DNA"/>
</dbReference>
<name>A0AAV9GZ96_9PEZI</name>
<reference evidence="1" key="1">
    <citation type="journal article" date="2023" name="Mol. Phylogenet. Evol.">
        <title>Genome-scale phylogeny and comparative genomics of the fungal order Sordariales.</title>
        <authorList>
            <person name="Hensen N."/>
            <person name="Bonometti L."/>
            <person name="Westerberg I."/>
            <person name="Brannstrom I.O."/>
            <person name="Guillou S."/>
            <person name="Cros-Aarteil S."/>
            <person name="Calhoun S."/>
            <person name="Haridas S."/>
            <person name="Kuo A."/>
            <person name="Mondo S."/>
            <person name="Pangilinan J."/>
            <person name="Riley R."/>
            <person name="LaButti K."/>
            <person name="Andreopoulos B."/>
            <person name="Lipzen A."/>
            <person name="Chen C."/>
            <person name="Yan M."/>
            <person name="Daum C."/>
            <person name="Ng V."/>
            <person name="Clum A."/>
            <person name="Steindorff A."/>
            <person name="Ohm R.A."/>
            <person name="Martin F."/>
            <person name="Silar P."/>
            <person name="Natvig D.O."/>
            <person name="Lalanne C."/>
            <person name="Gautier V."/>
            <person name="Ament-Velasquez S.L."/>
            <person name="Kruys A."/>
            <person name="Hutchinson M.I."/>
            <person name="Powell A.J."/>
            <person name="Barry K."/>
            <person name="Miller A.N."/>
            <person name="Grigoriev I.V."/>
            <person name="Debuchy R."/>
            <person name="Gladieux P."/>
            <person name="Hiltunen Thoren M."/>
            <person name="Johannesson H."/>
        </authorList>
    </citation>
    <scope>NUCLEOTIDE SEQUENCE</scope>
    <source>
        <strain evidence="1">PSN243</strain>
    </source>
</reference>
<dbReference type="AlphaFoldDB" id="A0AAV9GZ96"/>
<gene>
    <name evidence="1" type="ORF">QBC34DRAFT_396750</name>
</gene>
<protein>
    <submittedName>
        <fullName evidence="1">Uncharacterized protein</fullName>
    </submittedName>
</protein>
<sequence length="93" mass="10523">MRTEYTGDMSRCRYDEHGEAFYLFGGRICAGDFPPFSLYGVGVIMMMGSLPRSDAEMQHSTFMAQAVITLASFGWSCFGRREQVGLYPCRRRG</sequence>
<comment type="caution">
    <text evidence="1">The sequence shown here is derived from an EMBL/GenBank/DDBJ whole genome shotgun (WGS) entry which is preliminary data.</text>
</comment>
<organism evidence="1 2">
    <name type="scientific">Podospora aff. communis PSN243</name>
    <dbReference type="NCBI Taxonomy" id="3040156"/>
    <lineage>
        <taxon>Eukaryota</taxon>
        <taxon>Fungi</taxon>
        <taxon>Dikarya</taxon>
        <taxon>Ascomycota</taxon>
        <taxon>Pezizomycotina</taxon>
        <taxon>Sordariomycetes</taxon>
        <taxon>Sordariomycetidae</taxon>
        <taxon>Sordariales</taxon>
        <taxon>Podosporaceae</taxon>
        <taxon>Podospora</taxon>
    </lineage>
</organism>
<evidence type="ECO:0000313" key="1">
    <source>
        <dbReference type="EMBL" id="KAK4453254.1"/>
    </source>
</evidence>